<evidence type="ECO:0000313" key="7">
    <source>
        <dbReference type="Proteomes" id="UP000179179"/>
    </source>
</evidence>
<feature type="domain" description="AB hydrolase-1" evidence="4">
    <location>
        <begin position="114"/>
        <end position="242"/>
    </location>
</feature>
<dbReference type="InterPro" id="IPR051601">
    <property type="entry name" value="Serine_prot/Carboxylest_S33"/>
</dbReference>
<evidence type="ECO:0000259" key="5">
    <source>
        <dbReference type="Pfam" id="PF08386"/>
    </source>
</evidence>
<reference evidence="6 7" key="1">
    <citation type="journal article" date="2016" name="Genome Biol. Evol.">
        <title>Draft genome sequence of an aflatoxigenic Aspergillus species, A. bombycis.</title>
        <authorList>
            <person name="Moore G.G."/>
            <person name="Mack B.M."/>
            <person name="Beltz S.B."/>
            <person name="Gilbert M.K."/>
        </authorList>
    </citation>
    <scope>NUCLEOTIDE SEQUENCE [LARGE SCALE GENOMIC DNA]</scope>
    <source>
        <strain evidence="7">NRRL 26010</strain>
    </source>
</reference>
<feature type="chain" id="PRO_5009533996" evidence="3">
    <location>
        <begin position="19"/>
        <end position="504"/>
    </location>
</feature>
<evidence type="ECO:0000256" key="1">
    <source>
        <dbReference type="ARBA" id="ARBA00010088"/>
    </source>
</evidence>
<dbReference type="PANTHER" id="PTHR43248:SF25">
    <property type="entry name" value="AB HYDROLASE-1 DOMAIN-CONTAINING PROTEIN-RELATED"/>
    <property type="match status" value="1"/>
</dbReference>
<dbReference type="Gene3D" id="3.40.50.1820">
    <property type="entry name" value="alpha/beta hydrolase"/>
    <property type="match status" value="1"/>
</dbReference>
<dbReference type="AlphaFoldDB" id="A0A1F7ZPF7"/>
<keyword evidence="7" id="KW-1185">Reference proteome</keyword>
<proteinExistence type="inferred from homology"/>
<protein>
    <submittedName>
        <fullName evidence="6">Uncharacterized protein</fullName>
    </submittedName>
</protein>
<evidence type="ECO:0000256" key="3">
    <source>
        <dbReference type="SAM" id="SignalP"/>
    </source>
</evidence>
<dbReference type="InterPro" id="IPR013595">
    <property type="entry name" value="Pept_S33_TAP-like_C"/>
</dbReference>
<accession>A0A1F7ZPF7</accession>
<dbReference type="Pfam" id="PF08386">
    <property type="entry name" value="Abhydrolase_4"/>
    <property type="match status" value="1"/>
</dbReference>
<dbReference type="Pfam" id="PF00561">
    <property type="entry name" value="Abhydrolase_1"/>
    <property type="match status" value="1"/>
</dbReference>
<dbReference type="EMBL" id="LYCR01000119">
    <property type="protein sequence ID" value="OGM41169.1"/>
    <property type="molecule type" value="Genomic_DNA"/>
</dbReference>
<sequence>MLFSQAILPLSLLATAHASAIPIRNSEAQSPKLKWGPCSFNGTLPIECSTLDVPLDYTDKDSTATLSLDLIKVAAVNTPSKGSILFNFGGPGGDGLNNLASSAALLQPMTGGYHDMISFDPRGTGNTLNFSCYDSAIERTVSQLSLHQELVNASNTALGRLWTSGKVFSDTCLDRMRENATLVGTAFVARDMMQIVDALGEDGKLRYWGISYGTVLGATVASLFPDRMDKVILDGVQNPHEYYHGLDFEMFTDSGKVFEGFLSGCVDSPDNCPLARGNATAASLGRTMSDFFETLKYNPIQIGQSILDFSTIKNQIFSTLYWPGQWPQLAALLDGLMTGNLTDSADGSEGSSESAPGFAEALAGIKCGDKSTRASSLSDVTPLINQNLQSIKWFGDLASTAAMQCIRWGGEAKERYGGNFRVKTSHPVLVIGNTYDPSTPLVSARNVSAGLEGSVLLQQNSYGHTSIAQPSNCTIGHIQQYFLNGTLPSPGTVCEPNYPLFHKA</sequence>
<evidence type="ECO:0000256" key="2">
    <source>
        <dbReference type="ARBA" id="ARBA00022801"/>
    </source>
</evidence>
<dbReference type="PANTHER" id="PTHR43248">
    <property type="entry name" value="2-SUCCINYL-6-HYDROXY-2,4-CYCLOHEXADIENE-1-CARBOXYLATE SYNTHASE"/>
    <property type="match status" value="1"/>
</dbReference>
<dbReference type="RefSeq" id="XP_022384886.1">
    <property type="nucleotide sequence ID" value="XM_022536990.1"/>
</dbReference>
<organism evidence="6 7">
    <name type="scientific">Aspergillus bombycis</name>
    <dbReference type="NCBI Taxonomy" id="109264"/>
    <lineage>
        <taxon>Eukaryota</taxon>
        <taxon>Fungi</taxon>
        <taxon>Dikarya</taxon>
        <taxon>Ascomycota</taxon>
        <taxon>Pezizomycotina</taxon>
        <taxon>Eurotiomycetes</taxon>
        <taxon>Eurotiomycetidae</taxon>
        <taxon>Eurotiales</taxon>
        <taxon>Aspergillaceae</taxon>
        <taxon>Aspergillus</taxon>
    </lineage>
</organism>
<feature type="domain" description="Peptidase S33 tripeptidyl aminopeptidase-like C-terminal" evidence="5">
    <location>
        <begin position="394"/>
        <end position="494"/>
    </location>
</feature>
<dbReference type="InterPro" id="IPR029058">
    <property type="entry name" value="AB_hydrolase_fold"/>
</dbReference>
<dbReference type="SUPFAM" id="SSF53474">
    <property type="entry name" value="alpha/beta-Hydrolases"/>
    <property type="match status" value="1"/>
</dbReference>
<evidence type="ECO:0000259" key="4">
    <source>
        <dbReference type="Pfam" id="PF00561"/>
    </source>
</evidence>
<dbReference type="Proteomes" id="UP000179179">
    <property type="component" value="Unassembled WGS sequence"/>
</dbReference>
<dbReference type="OrthoDB" id="425534at2759"/>
<feature type="signal peptide" evidence="3">
    <location>
        <begin position="1"/>
        <end position="18"/>
    </location>
</feature>
<gene>
    <name evidence="6" type="ORF">ABOM_009862</name>
</gene>
<dbReference type="GeneID" id="34453252"/>
<name>A0A1F7ZPF7_9EURO</name>
<comment type="caution">
    <text evidence="6">The sequence shown here is derived from an EMBL/GenBank/DDBJ whole genome shotgun (WGS) entry which is preliminary data.</text>
</comment>
<evidence type="ECO:0000313" key="6">
    <source>
        <dbReference type="EMBL" id="OGM41169.1"/>
    </source>
</evidence>
<dbReference type="GO" id="GO:0016787">
    <property type="term" value="F:hydrolase activity"/>
    <property type="evidence" value="ECO:0007669"/>
    <property type="project" value="UniProtKB-KW"/>
</dbReference>
<dbReference type="InterPro" id="IPR000073">
    <property type="entry name" value="AB_hydrolase_1"/>
</dbReference>
<keyword evidence="3" id="KW-0732">Signal</keyword>
<comment type="similarity">
    <text evidence="1">Belongs to the peptidase S33 family.</text>
</comment>
<dbReference type="STRING" id="109264.A0A1F7ZPF7"/>
<keyword evidence="2" id="KW-0378">Hydrolase</keyword>